<accession>A0A1J1I4B7</accession>
<gene>
    <name evidence="1" type="ORF">CLUMA_CG007935</name>
</gene>
<proteinExistence type="predicted"/>
<dbReference type="Proteomes" id="UP000183832">
    <property type="component" value="Unassembled WGS sequence"/>
</dbReference>
<sequence>MLPLDSPSHFVTMNFVLLHHPHAVTSQIKNNEIEIFANVAKQKHQTKAVFDCTFFLNHNRDLSIK</sequence>
<dbReference type="EMBL" id="CVRI01000038">
    <property type="protein sequence ID" value="CRK94428.1"/>
    <property type="molecule type" value="Genomic_DNA"/>
</dbReference>
<protein>
    <submittedName>
        <fullName evidence="1">CLUMA_CG007935, isoform A</fullName>
    </submittedName>
</protein>
<keyword evidence="2" id="KW-1185">Reference proteome</keyword>
<name>A0A1J1I4B7_9DIPT</name>
<reference evidence="1 2" key="1">
    <citation type="submission" date="2015-04" db="EMBL/GenBank/DDBJ databases">
        <authorList>
            <person name="Syromyatnikov M.Y."/>
            <person name="Popov V.N."/>
        </authorList>
    </citation>
    <scope>NUCLEOTIDE SEQUENCE [LARGE SCALE GENOMIC DNA]</scope>
</reference>
<evidence type="ECO:0000313" key="1">
    <source>
        <dbReference type="EMBL" id="CRK94428.1"/>
    </source>
</evidence>
<dbReference type="AlphaFoldDB" id="A0A1J1I4B7"/>
<organism evidence="1 2">
    <name type="scientific">Clunio marinus</name>
    <dbReference type="NCBI Taxonomy" id="568069"/>
    <lineage>
        <taxon>Eukaryota</taxon>
        <taxon>Metazoa</taxon>
        <taxon>Ecdysozoa</taxon>
        <taxon>Arthropoda</taxon>
        <taxon>Hexapoda</taxon>
        <taxon>Insecta</taxon>
        <taxon>Pterygota</taxon>
        <taxon>Neoptera</taxon>
        <taxon>Endopterygota</taxon>
        <taxon>Diptera</taxon>
        <taxon>Nematocera</taxon>
        <taxon>Chironomoidea</taxon>
        <taxon>Chironomidae</taxon>
        <taxon>Clunio</taxon>
    </lineage>
</organism>
<evidence type="ECO:0000313" key="2">
    <source>
        <dbReference type="Proteomes" id="UP000183832"/>
    </source>
</evidence>